<organism evidence="5 6">
    <name type="scientific">Nocardia goodfellowii</name>
    <dbReference type="NCBI Taxonomy" id="882446"/>
    <lineage>
        <taxon>Bacteria</taxon>
        <taxon>Bacillati</taxon>
        <taxon>Actinomycetota</taxon>
        <taxon>Actinomycetes</taxon>
        <taxon>Mycobacteriales</taxon>
        <taxon>Nocardiaceae</taxon>
        <taxon>Nocardia</taxon>
    </lineage>
</organism>
<proteinExistence type="predicted"/>
<dbReference type="PROSITE" id="PS50935">
    <property type="entry name" value="SSB"/>
    <property type="match status" value="1"/>
</dbReference>
<dbReference type="SUPFAM" id="SSF50249">
    <property type="entry name" value="Nucleic acid-binding proteins"/>
    <property type="match status" value="1"/>
</dbReference>
<dbReference type="InterPro" id="IPR000424">
    <property type="entry name" value="Primosome_PriB/ssb"/>
</dbReference>
<evidence type="ECO:0000256" key="4">
    <source>
        <dbReference type="SAM" id="MobiDB-lite"/>
    </source>
</evidence>
<keyword evidence="1 2" id="KW-0238">DNA-binding</keyword>
<accession>A0ABS4QRA7</accession>
<dbReference type="InterPro" id="IPR012340">
    <property type="entry name" value="NA-bd_OB-fold"/>
</dbReference>
<evidence type="ECO:0000256" key="1">
    <source>
        <dbReference type="ARBA" id="ARBA00023125"/>
    </source>
</evidence>
<dbReference type="InterPro" id="IPR011344">
    <property type="entry name" value="ssDNA-bd"/>
</dbReference>
<dbReference type="Gene3D" id="2.40.50.140">
    <property type="entry name" value="Nucleic acid-binding proteins"/>
    <property type="match status" value="1"/>
</dbReference>
<dbReference type="EMBL" id="JAGGMR010000001">
    <property type="protein sequence ID" value="MBP2194207.1"/>
    <property type="molecule type" value="Genomic_DNA"/>
</dbReference>
<dbReference type="NCBIfam" id="TIGR00621">
    <property type="entry name" value="ssb"/>
    <property type="match status" value="1"/>
</dbReference>
<sequence length="172" mass="18773">MFETTGTIVGNIVTTPVRRELPNGELVVTFRLGSTSRRRDAAGEWVDSGTLFITVTCWRRLALGVDTSLHRGDPVLVHGQWRTVDYRAKDGTDRRELELRAYAVGPDLSRCTARVTRNSEYGSGSGPASLMRNTCLGSSAEERVRVGENQGDATTVQSDSSSDRADIQPVDA</sequence>
<gene>
    <name evidence="5" type="ORF">BJ987_007108</name>
</gene>
<name>A0ABS4QRA7_9NOCA</name>
<dbReference type="Proteomes" id="UP001519325">
    <property type="component" value="Unassembled WGS sequence"/>
</dbReference>
<dbReference type="Pfam" id="PF00436">
    <property type="entry name" value="SSB"/>
    <property type="match status" value="1"/>
</dbReference>
<feature type="compositionally biased region" description="Polar residues" evidence="4">
    <location>
        <begin position="151"/>
        <end position="160"/>
    </location>
</feature>
<dbReference type="CDD" id="cd04496">
    <property type="entry name" value="SSB_OBF"/>
    <property type="match status" value="1"/>
</dbReference>
<evidence type="ECO:0000313" key="6">
    <source>
        <dbReference type="Proteomes" id="UP001519325"/>
    </source>
</evidence>
<comment type="caution">
    <text evidence="5">The sequence shown here is derived from an EMBL/GenBank/DDBJ whole genome shotgun (WGS) entry which is preliminary data.</text>
</comment>
<evidence type="ECO:0000313" key="5">
    <source>
        <dbReference type="EMBL" id="MBP2194207.1"/>
    </source>
</evidence>
<dbReference type="GO" id="GO:0003677">
    <property type="term" value="F:DNA binding"/>
    <property type="evidence" value="ECO:0007669"/>
    <property type="project" value="UniProtKB-KW"/>
</dbReference>
<dbReference type="RefSeq" id="WP_209897363.1">
    <property type="nucleotide sequence ID" value="NZ_JAGGMR010000001.1"/>
</dbReference>
<feature type="region of interest" description="Disordered" evidence="4">
    <location>
        <begin position="139"/>
        <end position="172"/>
    </location>
</feature>
<evidence type="ECO:0000256" key="2">
    <source>
        <dbReference type="PROSITE-ProRule" id="PRU00252"/>
    </source>
</evidence>
<protein>
    <recommendedName>
        <fullName evidence="3">Single-stranded DNA-binding protein</fullName>
    </recommendedName>
</protein>
<evidence type="ECO:0000256" key="3">
    <source>
        <dbReference type="RuleBase" id="RU000524"/>
    </source>
</evidence>
<reference evidence="5 6" key="1">
    <citation type="submission" date="2021-03" db="EMBL/GenBank/DDBJ databases">
        <title>Sequencing the genomes of 1000 actinobacteria strains.</title>
        <authorList>
            <person name="Klenk H.-P."/>
        </authorList>
    </citation>
    <scope>NUCLEOTIDE SEQUENCE [LARGE SCALE GENOMIC DNA]</scope>
    <source>
        <strain evidence="5 6">DSM 45516</strain>
    </source>
</reference>
<keyword evidence="6" id="KW-1185">Reference proteome</keyword>